<dbReference type="Proteomes" id="UP000469215">
    <property type="component" value="Unassembled WGS sequence"/>
</dbReference>
<keyword evidence="4" id="KW-1185">Reference proteome</keyword>
<name>A0A6N9H457_9MICO</name>
<evidence type="ECO:0008006" key="5">
    <source>
        <dbReference type="Google" id="ProtNLM"/>
    </source>
</evidence>
<evidence type="ECO:0000313" key="4">
    <source>
        <dbReference type="Proteomes" id="UP000469215"/>
    </source>
</evidence>
<proteinExistence type="predicted"/>
<comment type="caution">
    <text evidence="3">The sequence shown here is derived from an EMBL/GenBank/DDBJ whole genome shotgun (WGS) entry which is preliminary data.</text>
</comment>
<protein>
    <recommendedName>
        <fullName evidence="5">Lipoprotein</fullName>
    </recommendedName>
</protein>
<gene>
    <name evidence="3" type="ORF">GSY69_02285</name>
</gene>
<accession>A0A6N9H457</accession>
<feature type="region of interest" description="Disordered" evidence="1">
    <location>
        <begin position="270"/>
        <end position="289"/>
    </location>
</feature>
<feature type="chain" id="PRO_5039320937" description="Lipoprotein" evidence="2">
    <location>
        <begin position="27"/>
        <end position="325"/>
    </location>
</feature>
<organism evidence="3 4">
    <name type="scientific">Brevibacterium rongguiense</name>
    <dbReference type="NCBI Taxonomy" id="2695267"/>
    <lineage>
        <taxon>Bacteria</taxon>
        <taxon>Bacillati</taxon>
        <taxon>Actinomycetota</taxon>
        <taxon>Actinomycetes</taxon>
        <taxon>Micrococcales</taxon>
        <taxon>Brevibacteriaceae</taxon>
        <taxon>Brevibacterium</taxon>
    </lineage>
</organism>
<dbReference type="EMBL" id="WWEQ01000005">
    <property type="protein sequence ID" value="MYM18838.1"/>
    <property type="molecule type" value="Genomic_DNA"/>
</dbReference>
<evidence type="ECO:0000313" key="3">
    <source>
        <dbReference type="EMBL" id="MYM18838.1"/>
    </source>
</evidence>
<evidence type="ECO:0000256" key="2">
    <source>
        <dbReference type="SAM" id="SignalP"/>
    </source>
</evidence>
<reference evidence="3 4" key="1">
    <citation type="submission" date="2020-01" db="EMBL/GenBank/DDBJ databases">
        <authorList>
            <person name="Deng T."/>
        </authorList>
    </citation>
    <scope>NUCLEOTIDE SEQUENCE [LARGE SCALE GENOMIC DNA]</scope>
    <source>
        <strain evidence="3 4">5221</strain>
    </source>
</reference>
<sequence>MDRRTLLRTGLSASAAAALASTAGCAPWTSGSKRAGEFRVEPTEDGIRCALEAAAKTQGEDFRYAYAQVCERWARGRSRQGASCAVGDVADEADMPVLGTRGTLSESLDAIPFGDMVACAGSAPGWGATMIRLSTAITAVSGPEGVRIDGRPSAYRETFLRAPSVEQLWDEAHEMGSGAITGLSLHRDAAAVRFAGDFGFKRALASAGTGVDGPLTFGRFTLYGEVGAAAVPSTVTGAQIVAAMDRRMRWAHRSWTDLSSIQLLDSDSIGARETGPGLPATPTTGLPTARHAGAGDAVLVLHFEAANTRLVVFVDPVLERRAHGS</sequence>
<evidence type="ECO:0000256" key="1">
    <source>
        <dbReference type="SAM" id="MobiDB-lite"/>
    </source>
</evidence>
<dbReference type="AlphaFoldDB" id="A0A6N9H457"/>
<keyword evidence="2" id="KW-0732">Signal</keyword>
<feature type="signal peptide" evidence="2">
    <location>
        <begin position="1"/>
        <end position="26"/>
    </location>
</feature>
<dbReference type="PROSITE" id="PS51257">
    <property type="entry name" value="PROKAR_LIPOPROTEIN"/>
    <property type="match status" value="1"/>
</dbReference>
<dbReference type="RefSeq" id="WP_160952275.1">
    <property type="nucleotide sequence ID" value="NZ_WWEQ01000005.1"/>
</dbReference>